<sequence length="72" mass="7562">MIPILAMVIFSQSSHDVSHEPAGSVSSSTEKIALSHGGDIETTSSLVADPSVTDSFPRVFRISNTSSLSLTK</sequence>
<keyword evidence="2" id="KW-1185">Reference proteome</keyword>
<protein>
    <submittedName>
        <fullName evidence="3">Uncharacterized protein</fullName>
    </submittedName>
</protein>
<accession>A0A914RIR7</accession>
<organism evidence="2 3">
    <name type="scientific">Parascaris equorum</name>
    <name type="common">Equine roundworm</name>
    <dbReference type="NCBI Taxonomy" id="6256"/>
    <lineage>
        <taxon>Eukaryota</taxon>
        <taxon>Metazoa</taxon>
        <taxon>Ecdysozoa</taxon>
        <taxon>Nematoda</taxon>
        <taxon>Chromadorea</taxon>
        <taxon>Rhabditida</taxon>
        <taxon>Spirurina</taxon>
        <taxon>Ascaridomorpha</taxon>
        <taxon>Ascaridoidea</taxon>
        <taxon>Ascarididae</taxon>
        <taxon>Parascaris</taxon>
    </lineage>
</organism>
<dbReference type="Proteomes" id="UP000887564">
    <property type="component" value="Unplaced"/>
</dbReference>
<evidence type="ECO:0000256" key="1">
    <source>
        <dbReference type="SAM" id="MobiDB-lite"/>
    </source>
</evidence>
<reference evidence="3" key="1">
    <citation type="submission" date="2022-11" db="UniProtKB">
        <authorList>
            <consortium name="WormBaseParasite"/>
        </authorList>
    </citation>
    <scope>IDENTIFICATION</scope>
</reference>
<proteinExistence type="predicted"/>
<evidence type="ECO:0000313" key="2">
    <source>
        <dbReference type="Proteomes" id="UP000887564"/>
    </source>
</evidence>
<dbReference type="WBParaSite" id="PEQ_0000620501-mRNA-1">
    <property type="protein sequence ID" value="PEQ_0000620501-mRNA-1"/>
    <property type="gene ID" value="PEQ_0000620501"/>
</dbReference>
<name>A0A914RIR7_PAREQ</name>
<evidence type="ECO:0000313" key="3">
    <source>
        <dbReference type="WBParaSite" id="PEQ_0000620501-mRNA-1"/>
    </source>
</evidence>
<dbReference type="AlphaFoldDB" id="A0A914RIR7"/>
<feature type="region of interest" description="Disordered" evidence="1">
    <location>
        <begin position="13"/>
        <end position="33"/>
    </location>
</feature>